<evidence type="ECO:0000256" key="6">
    <source>
        <dbReference type="ARBA" id="ARBA00023211"/>
    </source>
</evidence>
<organism evidence="8 9">
    <name type="scientific">Hondaea fermentalgiana</name>
    <dbReference type="NCBI Taxonomy" id="2315210"/>
    <lineage>
        <taxon>Eukaryota</taxon>
        <taxon>Sar</taxon>
        <taxon>Stramenopiles</taxon>
        <taxon>Bigyra</taxon>
        <taxon>Labyrinthulomycetes</taxon>
        <taxon>Thraustochytrida</taxon>
        <taxon>Thraustochytriidae</taxon>
        <taxon>Hondaea</taxon>
    </lineage>
</organism>
<feature type="domain" description="Nudix hydrolase" evidence="7">
    <location>
        <begin position="10"/>
        <end position="227"/>
    </location>
</feature>
<dbReference type="OrthoDB" id="1695362at2759"/>
<dbReference type="InterPro" id="IPR039121">
    <property type="entry name" value="NUDT19"/>
</dbReference>
<accession>A0A2R5G186</accession>
<evidence type="ECO:0000256" key="5">
    <source>
        <dbReference type="ARBA" id="ARBA00022842"/>
    </source>
</evidence>
<dbReference type="GO" id="GO:0016818">
    <property type="term" value="F:hydrolase activity, acting on acid anhydrides, in phosphorus-containing anhydrides"/>
    <property type="evidence" value="ECO:0007669"/>
    <property type="project" value="InterPro"/>
</dbReference>
<name>A0A2R5G186_9STRA</name>
<comment type="caution">
    <text evidence="8">The sequence shown here is derived from an EMBL/GenBank/DDBJ whole genome shotgun (WGS) entry which is preliminary data.</text>
</comment>
<keyword evidence="9" id="KW-1185">Reference proteome</keyword>
<evidence type="ECO:0000259" key="7">
    <source>
        <dbReference type="PROSITE" id="PS51462"/>
    </source>
</evidence>
<keyword evidence="5" id="KW-0460">Magnesium</keyword>
<dbReference type="PANTHER" id="PTHR12318">
    <property type="entry name" value="TESTOSTERONE-REGULATED PROTEIN RP2"/>
    <property type="match status" value="1"/>
</dbReference>
<dbReference type="EMBL" id="BEYU01000008">
    <property type="protein sequence ID" value="GBG24770.1"/>
    <property type="molecule type" value="Genomic_DNA"/>
</dbReference>
<proteinExistence type="predicted"/>
<protein>
    <submittedName>
        <fullName evidence="8">Nucleoside diphosphate-linked moiety X motif 19</fullName>
    </submittedName>
</protein>
<gene>
    <name evidence="8" type="ORF">FCC1311_009882</name>
</gene>
<dbReference type="CDD" id="cd18870">
    <property type="entry name" value="NUDIX_AcylCoAdiphos_Nudt19"/>
    <property type="match status" value="1"/>
</dbReference>
<reference evidence="8 9" key="1">
    <citation type="submission" date="2017-12" db="EMBL/GenBank/DDBJ databases">
        <title>Sequencing, de novo assembly and annotation of complete genome of a new Thraustochytrid species, strain FCC1311.</title>
        <authorList>
            <person name="Sedici K."/>
            <person name="Godart F."/>
            <person name="Aiese Cigliano R."/>
            <person name="Sanseverino W."/>
            <person name="Barakat M."/>
            <person name="Ortet P."/>
            <person name="Marechal E."/>
            <person name="Cagnac O."/>
            <person name="Amato A."/>
        </authorList>
    </citation>
    <scope>NUCLEOTIDE SEQUENCE [LARGE SCALE GENOMIC DNA]</scope>
</reference>
<keyword evidence="4" id="KW-0378">Hydrolase</keyword>
<dbReference type="Proteomes" id="UP000241890">
    <property type="component" value="Unassembled WGS sequence"/>
</dbReference>
<sequence length="326" mass="35573">MTSKATTQAAPRLSASVVLLRRKQAPSAGVKSSAERAGVTKGAKAAAENDFEVLLAQRSSKMKAFSSMYVFPGGVAEDGDAGVASAYGGQDKVDAAKLTGIRELFEEAGVLLTAQDNKPGHAQAVVISKEETKEWQKRVHDDAAQFKPMLEKYRQAPALSALHYWITFITPVIEKHRFHANFFVAVVDNAEISLDGGETVRYTWASPREALDRHAAGKMALLPPQFYVLSALSEFARVNDLIESAAKRKPRLPIQPHAIPSKVDDRLTLVYPGDAKHPDYPGDASDVRRIHCSIPFGSGGYKWECNLEEEPTHESWLAAHPKASAL</sequence>
<dbReference type="InterPro" id="IPR000086">
    <property type="entry name" value="NUDIX_hydrolase_dom"/>
</dbReference>
<dbReference type="PANTHER" id="PTHR12318:SF0">
    <property type="entry name" value="ACYL-COENZYME A DIPHOSPHATASE NUDT19"/>
    <property type="match status" value="1"/>
</dbReference>
<evidence type="ECO:0000256" key="4">
    <source>
        <dbReference type="ARBA" id="ARBA00022801"/>
    </source>
</evidence>
<dbReference type="SUPFAM" id="SSF55811">
    <property type="entry name" value="Nudix"/>
    <property type="match status" value="1"/>
</dbReference>
<evidence type="ECO:0000313" key="8">
    <source>
        <dbReference type="EMBL" id="GBG24770.1"/>
    </source>
</evidence>
<dbReference type="GO" id="GO:0005739">
    <property type="term" value="C:mitochondrion"/>
    <property type="evidence" value="ECO:0007669"/>
    <property type="project" value="TreeGrafter"/>
</dbReference>
<keyword evidence="6" id="KW-0464">Manganese</keyword>
<dbReference type="InterPro" id="IPR015797">
    <property type="entry name" value="NUDIX_hydrolase-like_dom_sf"/>
</dbReference>
<comment type="cofactor">
    <cofactor evidence="2">
        <name>Mg(2+)</name>
        <dbReference type="ChEBI" id="CHEBI:18420"/>
    </cofactor>
</comment>
<comment type="cofactor">
    <cofactor evidence="1">
        <name>Mn(2+)</name>
        <dbReference type="ChEBI" id="CHEBI:29035"/>
    </cofactor>
</comment>
<dbReference type="AlphaFoldDB" id="A0A2R5G186"/>
<dbReference type="GO" id="GO:0046872">
    <property type="term" value="F:metal ion binding"/>
    <property type="evidence" value="ECO:0007669"/>
    <property type="project" value="UniProtKB-KW"/>
</dbReference>
<dbReference type="Gene3D" id="3.90.79.10">
    <property type="entry name" value="Nucleoside Triphosphate Pyrophosphohydrolase"/>
    <property type="match status" value="1"/>
</dbReference>
<evidence type="ECO:0000313" key="9">
    <source>
        <dbReference type="Proteomes" id="UP000241890"/>
    </source>
</evidence>
<dbReference type="InParanoid" id="A0A2R5G186"/>
<keyword evidence="3" id="KW-0479">Metal-binding</keyword>
<dbReference type="PROSITE" id="PS51462">
    <property type="entry name" value="NUDIX"/>
    <property type="match status" value="1"/>
</dbReference>
<evidence type="ECO:0000256" key="3">
    <source>
        <dbReference type="ARBA" id="ARBA00022723"/>
    </source>
</evidence>
<evidence type="ECO:0000256" key="1">
    <source>
        <dbReference type="ARBA" id="ARBA00001936"/>
    </source>
</evidence>
<evidence type="ECO:0000256" key="2">
    <source>
        <dbReference type="ARBA" id="ARBA00001946"/>
    </source>
</evidence>